<protein>
    <submittedName>
        <fullName evidence="2">Uncharacterized protein</fullName>
    </submittedName>
</protein>
<dbReference type="Proteomes" id="UP000672032">
    <property type="component" value="Chromosome 9"/>
</dbReference>
<feature type="transmembrane region" description="Helical" evidence="1">
    <location>
        <begin position="12"/>
        <end position="31"/>
    </location>
</feature>
<proteinExistence type="predicted"/>
<accession>A0A8A3PRP6</accession>
<organism evidence="2 3">
    <name type="scientific">Monilinia vaccinii-corymbosi</name>
    <dbReference type="NCBI Taxonomy" id="61207"/>
    <lineage>
        <taxon>Eukaryota</taxon>
        <taxon>Fungi</taxon>
        <taxon>Dikarya</taxon>
        <taxon>Ascomycota</taxon>
        <taxon>Pezizomycotina</taxon>
        <taxon>Leotiomycetes</taxon>
        <taxon>Helotiales</taxon>
        <taxon>Sclerotiniaceae</taxon>
        <taxon>Monilinia</taxon>
    </lineage>
</organism>
<reference evidence="2" key="1">
    <citation type="submission" date="2020-10" db="EMBL/GenBank/DDBJ databases">
        <title>Genome Sequence of Monilinia vaccinii-corymbosi Sheds Light on Mummy Berry Disease Infection of Blueberry and Mating Type.</title>
        <authorList>
            <person name="Yow A.G."/>
            <person name="Zhang Y."/>
            <person name="Bansal K."/>
            <person name="Eacker S.M."/>
            <person name="Sullivan S."/>
            <person name="Liachko I."/>
            <person name="Cubeta M.A."/>
            <person name="Rollins J.A."/>
            <person name="Ashrafi H."/>
        </authorList>
    </citation>
    <scope>NUCLEOTIDE SEQUENCE</scope>
    <source>
        <strain evidence="2">RL-1</strain>
    </source>
</reference>
<evidence type="ECO:0000313" key="2">
    <source>
        <dbReference type="EMBL" id="QSZ37545.1"/>
    </source>
</evidence>
<sequence>MPTPLDRALSSKNAVLAFTGIVTAAAAWSIWGTDLFPKEEDPTGE</sequence>
<dbReference type="AlphaFoldDB" id="A0A8A3PRP6"/>
<keyword evidence="1" id="KW-0812">Transmembrane</keyword>
<keyword evidence="1" id="KW-1133">Transmembrane helix</keyword>
<dbReference type="OrthoDB" id="5341873at2759"/>
<evidence type="ECO:0000313" key="3">
    <source>
        <dbReference type="Proteomes" id="UP000672032"/>
    </source>
</evidence>
<evidence type="ECO:0000256" key="1">
    <source>
        <dbReference type="SAM" id="Phobius"/>
    </source>
</evidence>
<gene>
    <name evidence="2" type="ORF">DSL72_008643</name>
</gene>
<keyword evidence="3" id="KW-1185">Reference proteome</keyword>
<keyword evidence="1" id="KW-0472">Membrane</keyword>
<dbReference type="EMBL" id="CP063413">
    <property type="protein sequence ID" value="QSZ37545.1"/>
    <property type="molecule type" value="Genomic_DNA"/>
</dbReference>
<name>A0A8A3PRP6_9HELO</name>